<dbReference type="Proteomes" id="UP000652761">
    <property type="component" value="Unassembled WGS sequence"/>
</dbReference>
<name>A0A843VHH5_COLES</name>
<organism evidence="3 4">
    <name type="scientific">Colocasia esculenta</name>
    <name type="common">Wild taro</name>
    <name type="synonym">Arum esculentum</name>
    <dbReference type="NCBI Taxonomy" id="4460"/>
    <lineage>
        <taxon>Eukaryota</taxon>
        <taxon>Viridiplantae</taxon>
        <taxon>Streptophyta</taxon>
        <taxon>Embryophyta</taxon>
        <taxon>Tracheophyta</taxon>
        <taxon>Spermatophyta</taxon>
        <taxon>Magnoliopsida</taxon>
        <taxon>Liliopsida</taxon>
        <taxon>Araceae</taxon>
        <taxon>Aroideae</taxon>
        <taxon>Colocasieae</taxon>
        <taxon>Colocasia</taxon>
    </lineage>
</organism>
<evidence type="ECO:0000256" key="1">
    <source>
        <dbReference type="SAM" id="MobiDB-lite"/>
    </source>
</evidence>
<dbReference type="EMBL" id="NMUH01001690">
    <property type="protein sequence ID" value="MQL94566.1"/>
    <property type="molecule type" value="Genomic_DNA"/>
</dbReference>
<dbReference type="PANTHER" id="PTHR31805">
    <property type="entry name" value="RECEPTOR-LIKE KINASE, PUTATIVE (DUF1421)-RELATED"/>
    <property type="match status" value="1"/>
</dbReference>
<feature type="compositionally biased region" description="Polar residues" evidence="1">
    <location>
        <begin position="360"/>
        <end position="379"/>
    </location>
</feature>
<feature type="region of interest" description="Disordered" evidence="1">
    <location>
        <begin position="123"/>
        <end position="152"/>
    </location>
</feature>
<comment type="caution">
    <text evidence="3">The sequence shown here is derived from an EMBL/GenBank/DDBJ whole genome shotgun (WGS) entry which is preliminary data.</text>
</comment>
<feature type="domain" description="DUF1421" evidence="2">
    <location>
        <begin position="447"/>
        <end position="489"/>
    </location>
</feature>
<reference evidence="3" key="1">
    <citation type="submission" date="2017-07" db="EMBL/GenBank/DDBJ databases">
        <title>Taro Niue Genome Assembly and Annotation.</title>
        <authorList>
            <person name="Atibalentja N."/>
            <person name="Keating K."/>
            <person name="Fields C.J."/>
        </authorList>
    </citation>
    <scope>NUCLEOTIDE SEQUENCE</scope>
    <source>
        <strain evidence="3">Niue_2</strain>
        <tissue evidence="3">Leaf</tissue>
    </source>
</reference>
<proteinExistence type="predicted"/>
<dbReference type="AlphaFoldDB" id="A0A843VHH5"/>
<dbReference type="PANTHER" id="PTHR31805:SF16">
    <property type="entry name" value="FORMIN-LIKE PROTEIN (DUF1421)"/>
    <property type="match status" value="1"/>
</dbReference>
<feature type="region of interest" description="Disordered" evidence="1">
    <location>
        <begin position="334"/>
        <end position="384"/>
    </location>
</feature>
<evidence type="ECO:0000313" key="3">
    <source>
        <dbReference type="EMBL" id="MQL94566.1"/>
    </source>
</evidence>
<feature type="compositionally biased region" description="Polar residues" evidence="1">
    <location>
        <begin position="298"/>
        <end position="309"/>
    </location>
</feature>
<protein>
    <recommendedName>
        <fullName evidence="2">DUF1421 domain-containing protein</fullName>
    </recommendedName>
</protein>
<gene>
    <name evidence="3" type="ORF">Taro_027226</name>
</gene>
<feature type="compositionally biased region" description="Polar residues" evidence="1">
    <location>
        <begin position="213"/>
        <end position="243"/>
    </location>
</feature>
<dbReference type="OrthoDB" id="549883at2759"/>
<evidence type="ECO:0000259" key="2">
    <source>
        <dbReference type="Pfam" id="PF07223"/>
    </source>
</evidence>
<feature type="region of interest" description="Disordered" evidence="1">
    <location>
        <begin position="213"/>
        <end position="309"/>
    </location>
</feature>
<sequence length="501" mass="55656">MIKQDFRESRMGRPLVDVYSQQEEHGNRELISAVEKCMKKYADNLLRFLEGISGRLSQLELYCYNLERSIGELRSDLGRDQNESDLKLKSLEKHVQEVHRSVQILRDKQELAETQKELAKLQLAQKESSEGAAPAAAEPRKHVDSQDSSNQQLALVPQQATPAHPPVRVEQSLPYKELPLHQAAPSSVGLQQDPYVQTQGGGFYVPRSQLVNQMQPQQHPQTATLQTEQQYVAQRPQPQDLSRQPQSQQPVATQQVQHQPLPQYEQPWGQQVPQQFSQQVIQPQHVPPRAQMRPETSPAFSPYQSNQPGSALPDIYPSSTPMQATYAPVLQPGVNRQPAEPFNYGGPGSTVQLPPAPPSLQRQQVPPPTQSSFAPQVNKTGYPGTIPYPQQQSNVQGYATHGGDAGRPVQPPHFLPGTYPPAGIPSGQSQQPPNVHPGMQMMRSHPYAELVEKAISMGYVRDHVVSVIRRLEDSGQPVDFNSVLDMLNARPAGPSQRGWSG</sequence>
<evidence type="ECO:0000313" key="4">
    <source>
        <dbReference type="Proteomes" id="UP000652761"/>
    </source>
</evidence>
<feature type="compositionally biased region" description="Low complexity" evidence="1">
    <location>
        <begin position="244"/>
        <end position="284"/>
    </location>
</feature>
<accession>A0A843VHH5</accession>
<keyword evidence="4" id="KW-1185">Reference proteome</keyword>
<dbReference type="Pfam" id="PF07223">
    <property type="entry name" value="DUF1421"/>
    <property type="match status" value="1"/>
</dbReference>
<dbReference type="InterPro" id="IPR010820">
    <property type="entry name" value="DUF1421"/>
</dbReference>